<reference evidence="2 3" key="1">
    <citation type="submission" date="2024-05" db="EMBL/GenBank/DDBJ databases">
        <title>Roseateles sp. DJS-2-20 16S ribosomal RNA gene Genome sequencing and assembly.</title>
        <authorList>
            <person name="Woo H."/>
        </authorList>
    </citation>
    <scope>NUCLEOTIDE SEQUENCE [LARGE SCALE GENOMIC DNA]</scope>
    <source>
        <strain evidence="2 3">DJS-2-20</strain>
    </source>
</reference>
<accession>A0ABV0FXD0</accession>
<comment type="caution">
    <text evidence="2">The sequence shown here is derived from an EMBL/GenBank/DDBJ whole genome shotgun (WGS) entry which is preliminary data.</text>
</comment>
<gene>
    <name evidence="2" type="ORF">ABDJ85_02560</name>
</gene>
<dbReference type="EMBL" id="JBDPZD010000001">
    <property type="protein sequence ID" value="MEO3690330.1"/>
    <property type="molecule type" value="Genomic_DNA"/>
</dbReference>
<feature type="chain" id="PRO_5045138363" evidence="1">
    <location>
        <begin position="22"/>
        <end position="77"/>
    </location>
</feature>
<dbReference type="RefSeq" id="WP_347703162.1">
    <property type="nucleotide sequence ID" value="NZ_JBDPZD010000001.1"/>
</dbReference>
<keyword evidence="1" id="KW-0732">Signal</keyword>
<sequence length="77" mass="7877">MTLFRFIALATLAAAGIAAQAAPKPCDELKAEIAAKLDAKGVKGYALDAVEADKVPADAKVVGSCEAGSKKLVYKRG</sequence>
<evidence type="ECO:0000313" key="3">
    <source>
        <dbReference type="Proteomes" id="UP001495147"/>
    </source>
</evidence>
<protein>
    <submittedName>
        <fullName evidence="2">DUF1161 domain-containing protein</fullName>
    </submittedName>
</protein>
<keyword evidence="3" id="KW-1185">Reference proteome</keyword>
<dbReference type="InterPro" id="IPR010595">
    <property type="entry name" value="DUF1161"/>
</dbReference>
<dbReference type="Proteomes" id="UP001495147">
    <property type="component" value="Unassembled WGS sequence"/>
</dbReference>
<feature type="signal peptide" evidence="1">
    <location>
        <begin position="1"/>
        <end position="21"/>
    </location>
</feature>
<name>A0ABV0FXD0_9BURK</name>
<evidence type="ECO:0000256" key="1">
    <source>
        <dbReference type="SAM" id="SignalP"/>
    </source>
</evidence>
<dbReference type="Pfam" id="PF06649">
    <property type="entry name" value="DUF1161"/>
    <property type="match status" value="1"/>
</dbReference>
<evidence type="ECO:0000313" key="2">
    <source>
        <dbReference type="EMBL" id="MEO3690330.1"/>
    </source>
</evidence>
<proteinExistence type="predicted"/>
<organism evidence="2 3">
    <name type="scientific">Roseateles paludis</name>
    <dbReference type="NCBI Taxonomy" id="3145238"/>
    <lineage>
        <taxon>Bacteria</taxon>
        <taxon>Pseudomonadati</taxon>
        <taxon>Pseudomonadota</taxon>
        <taxon>Betaproteobacteria</taxon>
        <taxon>Burkholderiales</taxon>
        <taxon>Sphaerotilaceae</taxon>
        <taxon>Roseateles</taxon>
    </lineage>
</organism>